<organism evidence="2 3">
    <name type="scientific">Steinernema glaseri</name>
    <dbReference type="NCBI Taxonomy" id="37863"/>
    <lineage>
        <taxon>Eukaryota</taxon>
        <taxon>Metazoa</taxon>
        <taxon>Ecdysozoa</taxon>
        <taxon>Nematoda</taxon>
        <taxon>Chromadorea</taxon>
        <taxon>Rhabditida</taxon>
        <taxon>Tylenchina</taxon>
        <taxon>Panagrolaimomorpha</taxon>
        <taxon>Strongyloidoidea</taxon>
        <taxon>Steinernematidae</taxon>
        <taxon>Steinernema</taxon>
    </lineage>
</organism>
<dbReference type="Pfam" id="PF13663">
    <property type="entry name" value="DUF4148"/>
    <property type="match status" value="2"/>
</dbReference>
<sequence length="543" mass="58267">MSTSTTSTERKALGLRLAPWLGCLAMIGLLILATTQWNEWTSNRRIQSTQNAYVKSDFAVLSAKVSGYVKALPLGDYEQARLVKEGALSRQGYENAQADLDEAISQGEAATAQVELAKNSLKVLQGQRAIRTADLKSAEAALESARRNLGYTRIVAPFDGVLNKRHVQLACVNWHGCRVWHIRFSARRNQLALGLLAHCFCGAIDCVAGLEGHAIGSSRPAATAKRGLGGLVWGRAACRGCNRAWHAQTKLLCQSDGPGQSQYSYLSDDCLPVRCTDDANVLADSQLSDADGRLEAAASRRRHLDSSVGESTMLIGLIAAFVTNLNPQHGVALGVYVPIARVFTPVAAATLVSTWLRMAGDISRSSLSSHLVEGDPLVMERASAGGSTDQRLQPGVLVQFAGLVSGCAAAFFATQSHRASLCPVCLWTLACTALLASTSAWAVDGSASVQEQVYSKSRAQVVQELEQAREQGLISVAAHGYPNVPRGPVKTRAQVVQELQEAQQAGLLDFADDEYPVLPADGTHKTRQQVVQELEQARKQGRL</sequence>
<keyword evidence="1" id="KW-0812">Transmembrane</keyword>
<dbReference type="Proteomes" id="UP000095287">
    <property type="component" value="Unplaced"/>
</dbReference>
<dbReference type="PANTHER" id="PTHR30386">
    <property type="entry name" value="MEMBRANE FUSION SUBUNIT OF EMRAB-TOLC MULTIDRUG EFFLUX PUMP"/>
    <property type="match status" value="1"/>
</dbReference>
<accession>A0A1I7Y643</accession>
<proteinExistence type="predicted"/>
<feature type="transmembrane region" description="Helical" evidence="1">
    <location>
        <begin position="17"/>
        <end position="35"/>
    </location>
</feature>
<dbReference type="InterPro" id="IPR025421">
    <property type="entry name" value="DUF4148"/>
</dbReference>
<dbReference type="InterPro" id="IPR050739">
    <property type="entry name" value="MFP"/>
</dbReference>
<evidence type="ECO:0000313" key="2">
    <source>
        <dbReference type="Proteomes" id="UP000095287"/>
    </source>
</evidence>
<dbReference type="WBParaSite" id="L893_g13121.t1">
    <property type="protein sequence ID" value="L893_g13121.t1"/>
    <property type="gene ID" value="L893_g13121"/>
</dbReference>
<reference evidence="3" key="1">
    <citation type="submission" date="2016-11" db="UniProtKB">
        <authorList>
            <consortium name="WormBaseParasite"/>
        </authorList>
    </citation>
    <scope>IDENTIFICATION</scope>
</reference>
<evidence type="ECO:0000256" key="1">
    <source>
        <dbReference type="SAM" id="Phobius"/>
    </source>
</evidence>
<name>A0A1I7Y643_9BILA</name>
<protein>
    <submittedName>
        <fullName evidence="3">OmpA-like domain-containing protein</fullName>
    </submittedName>
</protein>
<keyword evidence="1" id="KW-1133">Transmembrane helix</keyword>
<dbReference type="Gene3D" id="2.40.50.100">
    <property type="match status" value="1"/>
</dbReference>
<dbReference type="SUPFAM" id="SSF111369">
    <property type="entry name" value="HlyD-like secretion proteins"/>
    <property type="match status" value="1"/>
</dbReference>
<dbReference type="AlphaFoldDB" id="A0A1I7Y643"/>
<keyword evidence="2" id="KW-1185">Reference proteome</keyword>
<evidence type="ECO:0000313" key="3">
    <source>
        <dbReference type="WBParaSite" id="L893_g13121.t1"/>
    </source>
</evidence>
<keyword evidence="1" id="KW-0472">Membrane</keyword>
<dbReference type="Gene3D" id="1.10.287.470">
    <property type="entry name" value="Helix hairpin bin"/>
    <property type="match status" value="1"/>
</dbReference>
<dbReference type="PANTHER" id="PTHR30386:SF24">
    <property type="entry name" value="MULTIDRUG RESISTANCE EFFLUX PUMP"/>
    <property type="match status" value="1"/>
</dbReference>